<feature type="domain" description="Cobalamin biosynthesis precorrin-8X methylmutase CobH/CbiC" evidence="5">
    <location>
        <begin position="5"/>
        <end position="197"/>
    </location>
</feature>
<dbReference type="InterPro" id="IPR036588">
    <property type="entry name" value="CobH/CbiC_sf"/>
</dbReference>
<reference evidence="6 7" key="1">
    <citation type="submission" date="2023-03" db="EMBL/GenBank/DDBJ databases">
        <title>Novel Species.</title>
        <authorList>
            <person name="Ma S."/>
        </authorList>
    </citation>
    <scope>NUCLEOTIDE SEQUENCE [LARGE SCALE GENOMIC DNA]</scope>
    <source>
        <strain evidence="6 7">B11</strain>
    </source>
</reference>
<gene>
    <name evidence="6" type="ORF">QBE54_09110</name>
</gene>
<dbReference type="Gene3D" id="3.40.50.10230">
    <property type="entry name" value="Cobalamin biosynthesis CobH/CbiC, precorrin-8X methylmutase"/>
    <property type="match status" value="1"/>
</dbReference>
<dbReference type="SUPFAM" id="SSF63965">
    <property type="entry name" value="Precorrin-8X methylmutase CbiC/CobH"/>
    <property type="match status" value="1"/>
</dbReference>
<name>A0ABZ2Y9P8_9BACT</name>
<organism evidence="6 7">
    <name type="scientific">Thermatribacter velox</name>
    <dbReference type="NCBI Taxonomy" id="3039681"/>
    <lineage>
        <taxon>Bacteria</taxon>
        <taxon>Pseudomonadati</taxon>
        <taxon>Atribacterota</taxon>
        <taxon>Atribacteria</taxon>
        <taxon>Atribacterales</taxon>
        <taxon>Thermatribacteraceae</taxon>
        <taxon>Thermatribacter</taxon>
    </lineage>
</organism>
<evidence type="ECO:0000256" key="3">
    <source>
        <dbReference type="ARBA" id="ARBA00022573"/>
    </source>
</evidence>
<dbReference type="PANTHER" id="PTHR43588">
    <property type="entry name" value="COBALT-PRECORRIN-8 METHYLMUTASE"/>
    <property type="match status" value="1"/>
</dbReference>
<proteinExistence type="inferred from homology"/>
<evidence type="ECO:0000256" key="2">
    <source>
        <dbReference type="ARBA" id="ARBA00009774"/>
    </source>
</evidence>
<accession>A0ABZ2Y9P8</accession>
<sequence length="207" mass="22289">MKGKEIEKKSFALINKLLDCYALPEYGRFIIERVVHASADFSLASLLVVKPGFIEKFREAVAKPGYTVFCDVSMVCHGISPSLIKRSGMILWEAVHSLECRQLADRAGSTRSEAAVELAIAKGIRGFVFGNSPTGLLRLVDRIKAGYPVDWVIGCPVGLIMAAQAKEELLSLEVPAVVLRGPRGGSPIAASIVNAMLARIFGDDGSD</sequence>
<dbReference type="EMBL" id="CP121689">
    <property type="protein sequence ID" value="WZL75735.1"/>
    <property type="molecule type" value="Genomic_DNA"/>
</dbReference>
<evidence type="ECO:0000256" key="1">
    <source>
        <dbReference type="ARBA" id="ARBA00004953"/>
    </source>
</evidence>
<keyword evidence="4" id="KW-0413">Isomerase</keyword>
<evidence type="ECO:0000259" key="5">
    <source>
        <dbReference type="Pfam" id="PF02570"/>
    </source>
</evidence>
<comment type="pathway">
    <text evidence="1">Cofactor biosynthesis; adenosylcobalamin biosynthesis.</text>
</comment>
<dbReference type="Proteomes" id="UP001461341">
    <property type="component" value="Chromosome"/>
</dbReference>
<protein>
    <submittedName>
        <fullName evidence="6">Precorrin-8X methylmutase</fullName>
    </submittedName>
</protein>
<evidence type="ECO:0000256" key="4">
    <source>
        <dbReference type="ARBA" id="ARBA00023235"/>
    </source>
</evidence>
<dbReference type="Pfam" id="PF02570">
    <property type="entry name" value="CbiC"/>
    <property type="match status" value="1"/>
</dbReference>
<keyword evidence="3" id="KW-0169">Cobalamin biosynthesis</keyword>
<evidence type="ECO:0000313" key="7">
    <source>
        <dbReference type="Proteomes" id="UP001461341"/>
    </source>
</evidence>
<evidence type="ECO:0000313" key="6">
    <source>
        <dbReference type="EMBL" id="WZL75735.1"/>
    </source>
</evidence>
<keyword evidence="7" id="KW-1185">Reference proteome</keyword>
<comment type="similarity">
    <text evidence="2">Belongs to the CobH/CbiC family.</text>
</comment>
<dbReference type="InterPro" id="IPR003722">
    <property type="entry name" value="Cbl_synth_CobH/CbiC"/>
</dbReference>
<dbReference type="PANTHER" id="PTHR43588:SF1">
    <property type="entry name" value="COBALT-PRECORRIN-8 METHYLMUTASE"/>
    <property type="match status" value="1"/>
</dbReference>
<dbReference type="RefSeq" id="WP_369017885.1">
    <property type="nucleotide sequence ID" value="NZ_CP121689.1"/>
</dbReference>